<dbReference type="InterPro" id="IPR017871">
    <property type="entry name" value="ABC_transporter-like_CS"/>
</dbReference>
<dbReference type="InterPro" id="IPR032781">
    <property type="entry name" value="ABC_tran_Xtn"/>
</dbReference>
<keyword evidence="1" id="KW-1003">Cell membrane</keyword>
<keyword evidence="2" id="KW-0677">Repeat</keyword>
<dbReference type="AlphaFoldDB" id="A0A975SKE7"/>
<evidence type="ECO:0000259" key="7">
    <source>
        <dbReference type="PROSITE" id="PS50893"/>
    </source>
</evidence>
<protein>
    <recommendedName>
        <fullName evidence="6">Probable ATP-binding protein YheS</fullName>
    </recommendedName>
</protein>
<evidence type="ECO:0000256" key="2">
    <source>
        <dbReference type="ARBA" id="ARBA00022737"/>
    </source>
</evidence>
<accession>A0A975SKE7</accession>
<evidence type="ECO:0000256" key="3">
    <source>
        <dbReference type="ARBA" id="ARBA00022741"/>
    </source>
</evidence>
<dbReference type="KEGG" id="aiq:Azoinq_08355"/>
<dbReference type="InterPro" id="IPR003593">
    <property type="entry name" value="AAA+_ATPase"/>
</dbReference>
<dbReference type="CDD" id="cd03221">
    <property type="entry name" value="ABCF_EF-3"/>
    <property type="match status" value="2"/>
</dbReference>
<evidence type="ECO:0000313" key="9">
    <source>
        <dbReference type="Proteomes" id="UP000683428"/>
    </source>
</evidence>
<proteinExistence type="inferred from homology"/>
<feature type="domain" description="ABC transporter" evidence="7">
    <location>
        <begin position="313"/>
        <end position="547"/>
    </location>
</feature>
<dbReference type="GO" id="GO:0005524">
    <property type="term" value="F:ATP binding"/>
    <property type="evidence" value="ECO:0007669"/>
    <property type="project" value="UniProtKB-KW"/>
</dbReference>
<dbReference type="FunFam" id="3.40.50.300:FF:000011">
    <property type="entry name" value="Putative ABC transporter ATP-binding component"/>
    <property type="match status" value="1"/>
</dbReference>
<dbReference type="RefSeq" id="WP_216130085.1">
    <property type="nucleotide sequence ID" value="NZ_CP064782.1"/>
</dbReference>
<sequence length="557" mass="61088">MIQLKNITLRRGAKVVLNQASVSLNPQEKVGLVGRNGAGKSSLFAMLNGSLHEDSGDCSIPPQWRMAQVAQDMPETDESATAFVIAGDQVLAAAQAEVTAAEATDDGMRMAHAYMALQDAGAHDAEARAQALILGLGFQVHELDRPVNSFSGGWRMRLQLARALMCPSDLLLLDEPTNHLDLDALVWLEAWLKRYDGTLIVISHDREFLDGVTNVTLHIDNAKLVRYGGNYSTFEAMRAEQMALQQAALAKQEERIAHLKKFIDRFKAKASKAKQAQSRVKALERMEKLSPVLAEADFTFDFQEPLNLPNPMLSLVDVAIGYPAPEESPDQGPAVIVRDIRRSVHGGQRIGILGANGQGKSTLVKTIARELAPLAGEVTEGKGLNIGYFAQQELDVLRPEENPLEHMKRLAKAVIAAGRSGHVAGREQDLRNFLGTFNFSGDMVKQAVGTMSGGEKARLVLCMLVWQRPNLLLLDEPTNHLDLATREALGVALNGFEGTVMLVSHDRSLLRSVCDEFWLVSRGGIAPFDGDMDDYQRYLLEEAKRARQAAAEERRVA</sequence>
<keyword evidence="3" id="KW-0547">Nucleotide-binding</keyword>
<dbReference type="GO" id="GO:0016887">
    <property type="term" value="F:ATP hydrolysis activity"/>
    <property type="evidence" value="ECO:0007669"/>
    <property type="project" value="InterPro"/>
</dbReference>
<evidence type="ECO:0000256" key="6">
    <source>
        <dbReference type="ARBA" id="ARBA00069073"/>
    </source>
</evidence>
<organism evidence="8 9">
    <name type="scientific">Azospira inquinata</name>
    <dbReference type="NCBI Taxonomy" id="2785627"/>
    <lineage>
        <taxon>Bacteria</taxon>
        <taxon>Pseudomonadati</taxon>
        <taxon>Pseudomonadota</taxon>
        <taxon>Betaproteobacteria</taxon>
        <taxon>Rhodocyclales</taxon>
        <taxon>Rhodocyclaceae</taxon>
        <taxon>Azospira</taxon>
    </lineage>
</organism>
<dbReference type="EMBL" id="CP064782">
    <property type="protein sequence ID" value="QWT47888.1"/>
    <property type="molecule type" value="Genomic_DNA"/>
</dbReference>
<dbReference type="PROSITE" id="PS00211">
    <property type="entry name" value="ABC_TRANSPORTER_1"/>
    <property type="match status" value="2"/>
</dbReference>
<evidence type="ECO:0000256" key="4">
    <source>
        <dbReference type="ARBA" id="ARBA00022840"/>
    </source>
</evidence>
<dbReference type="PANTHER" id="PTHR19211:SF14">
    <property type="entry name" value="ATP-BINDING CASSETTE SUB-FAMILY F MEMBER 1"/>
    <property type="match status" value="1"/>
</dbReference>
<dbReference type="InterPro" id="IPR050611">
    <property type="entry name" value="ABCF"/>
</dbReference>
<dbReference type="FunFam" id="3.40.50.300:FF:002053">
    <property type="entry name" value="ABC transporter ATP-binding protein"/>
    <property type="match status" value="1"/>
</dbReference>
<dbReference type="Proteomes" id="UP000683428">
    <property type="component" value="Chromosome"/>
</dbReference>
<keyword evidence="9" id="KW-1185">Reference proteome</keyword>
<dbReference type="PROSITE" id="PS50893">
    <property type="entry name" value="ABC_TRANSPORTER_2"/>
    <property type="match status" value="2"/>
</dbReference>
<dbReference type="SMART" id="SM00382">
    <property type="entry name" value="AAA"/>
    <property type="match status" value="2"/>
</dbReference>
<comment type="similarity">
    <text evidence="5">Belongs to the ABC transporter superfamily. ABCF family. YheS subfamily.</text>
</comment>
<gene>
    <name evidence="8" type="ORF">Azoinq_08355</name>
</gene>
<dbReference type="Pfam" id="PF00005">
    <property type="entry name" value="ABC_tran"/>
    <property type="match status" value="2"/>
</dbReference>
<evidence type="ECO:0000256" key="5">
    <source>
        <dbReference type="ARBA" id="ARBA00061571"/>
    </source>
</evidence>
<dbReference type="InterPro" id="IPR003439">
    <property type="entry name" value="ABC_transporter-like_ATP-bd"/>
</dbReference>
<dbReference type="Pfam" id="PF12848">
    <property type="entry name" value="ABC_tran_Xtn"/>
    <property type="match status" value="1"/>
</dbReference>
<dbReference type="PANTHER" id="PTHR19211">
    <property type="entry name" value="ATP-BINDING TRANSPORT PROTEIN-RELATED"/>
    <property type="match status" value="1"/>
</dbReference>
<evidence type="ECO:0000313" key="8">
    <source>
        <dbReference type="EMBL" id="QWT47888.1"/>
    </source>
</evidence>
<evidence type="ECO:0000256" key="1">
    <source>
        <dbReference type="ARBA" id="ARBA00022475"/>
    </source>
</evidence>
<name>A0A975SKE7_9RHOO</name>
<feature type="domain" description="ABC transporter" evidence="7">
    <location>
        <begin position="2"/>
        <end position="246"/>
    </location>
</feature>
<reference evidence="8" key="1">
    <citation type="submission" date="2020-11" db="EMBL/GenBank/DDBJ databases">
        <title>Azospira inquinata sp. nov.</title>
        <authorList>
            <person name="Moe W.M."/>
            <person name="Mikes M.C."/>
        </authorList>
    </citation>
    <scope>NUCLEOTIDE SEQUENCE</scope>
    <source>
        <strain evidence="8">Azo-3</strain>
    </source>
</reference>
<keyword evidence="1" id="KW-0472">Membrane</keyword>
<keyword evidence="4 8" id="KW-0067">ATP-binding</keyword>